<dbReference type="Proteomes" id="UP001150830">
    <property type="component" value="Unassembled WGS sequence"/>
</dbReference>
<protein>
    <submittedName>
        <fullName evidence="6">Alkaline phosphatase</fullName>
        <ecNumber evidence="6">3.1.3.1</ecNumber>
    </submittedName>
</protein>
<dbReference type="Pfam" id="PF00245">
    <property type="entry name" value="Alk_phosphatase"/>
    <property type="match status" value="1"/>
</dbReference>
<evidence type="ECO:0000256" key="2">
    <source>
        <dbReference type="PIRSR" id="PIRSR601952-1"/>
    </source>
</evidence>
<organism evidence="6 7">
    <name type="scientific">Parathalassolituus penaei</name>
    <dbReference type="NCBI Taxonomy" id="2997323"/>
    <lineage>
        <taxon>Bacteria</taxon>
        <taxon>Pseudomonadati</taxon>
        <taxon>Pseudomonadota</taxon>
        <taxon>Gammaproteobacteria</taxon>
        <taxon>Oceanospirillales</taxon>
        <taxon>Oceanospirillaceae</taxon>
        <taxon>Parathalassolituus</taxon>
    </lineage>
</organism>
<proteinExistence type="inferred from homology"/>
<dbReference type="CDD" id="cd16012">
    <property type="entry name" value="ALP"/>
    <property type="match status" value="1"/>
</dbReference>
<feature type="compositionally biased region" description="Polar residues" evidence="5">
    <location>
        <begin position="409"/>
        <end position="420"/>
    </location>
</feature>
<feature type="binding site" evidence="3">
    <location>
        <position position="38"/>
    </location>
    <ligand>
        <name>Mg(2+)</name>
        <dbReference type="ChEBI" id="CHEBI:18420"/>
    </ligand>
</feature>
<feature type="binding site" evidence="3">
    <location>
        <position position="436"/>
    </location>
    <ligand>
        <name>Zn(2+)</name>
        <dbReference type="ChEBI" id="CHEBI:29105"/>
        <label>2</label>
    </ligand>
</feature>
<dbReference type="SMART" id="SM00098">
    <property type="entry name" value="alkPPc"/>
    <property type="match status" value="1"/>
</dbReference>
<dbReference type="GO" id="GO:0004035">
    <property type="term" value="F:alkaline phosphatase activity"/>
    <property type="evidence" value="ECO:0007669"/>
    <property type="project" value="UniProtKB-EC"/>
</dbReference>
<comment type="caution">
    <text evidence="6">The sequence shown here is derived from an EMBL/GenBank/DDBJ whole genome shotgun (WGS) entry which is preliminary data.</text>
</comment>
<dbReference type="PANTHER" id="PTHR11596">
    <property type="entry name" value="ALKALINE PHOSPHATASE"/>
    <property type="match status" value="1"/>
</dbReference>
<feature type="binding site" evidence="3">
    <location>
        <position position="352"/>
    </location>
    <ligand>
        <name>Zn(2+)</name>
        <dbReference type="ChEBI" id="CHEBI:29105"/>
        <label>2</label>
    </ligand>
</feature>
<reference evidence="6" key="1">
    <citation type="submission" date="2022-11" db="EMBL/GenBank/DDBJ databases">
        <title>Parathalassolutuus dongxingensis gen. nov., sp. nov., a novel member of family Oceanospirillaceae isolated from a coastal shrimp pond in Guangxi, China.</title>
        <authorList>
            <person name="Chen H."/>
        </authorList>
    </citation>
    <scope>NUCLEOTIDE SEQUENCE</scope>
    <source>
        <strain evidence="6">G-43</strain>
    </source>
</reference>
<keyword evidence="3" id="KW-0862">Zinc</keyword>
<keyword evidence="3" id="KW-0460">Magnesium</keyword>
<comment type="similarity">
    <text evidence="4">Belongs to the alkaline phosphatase family.</text>
</comment>
<dbReference type="EMBL" id="JAPNOA010000016">
    <property type="protein sequence ID" value="MCY0964258.1"/>
    <property type="molecule type" value="Genomic_DNA"/>
</dbReference>
<keyword evidence="3" id="KW-0479">Metal-binding</keyword>
<feature type="binding site" evidence="3">
    <location>
        <position position="310"/>
    </location>
    <ligand>
        <name>Zn(2+)</name>
        <dbReference type="ChEBI" id="CHEBI:29105"/>
        <label>2</label>
    </ligand>
</feature>
<dbReference type="PRINTS" id="PR00113">
    <property type="entry name" value="ALKPHPHTASE"/>
</dbReference>
<comment type="cofactor">
    <cofactor evidence="3">
        <name>Mg(2+)</name>
        <dbReference type="ChEBI" id="CHEBI:18420"/>
    </cofactor>
    <text evidence="3">Binds 1 Mg(2+) ion.</text>
</comment>
<feature type="binding site" evidence="3">
    <location>
        <position position="305"/>
    </location>
    <ligand>
        <name>Mg(2+)</name>
        <dbReference type="ChEBI" id="CHEBI:18420"/>
    </ligand>
</feature>
<dbReference type="EC" id="3.1.3.1" evidence="6"/>
<feature type="binding site" evidence="3">
    <location>
        <position position="314"/>
    </location>
    <ligand>
        <name>Zn(2+)</name>
        <dbReference type="ChEBI" id="CHEBI:29105"/>
        <label>2</label>
    </ligand>
</feature>
<name>A0A9X3EKD6_9GAMM</name>
<sequence length="475" mass="51633">MSTSSSEWFKAGSAQASQKMADTQITGQARNIVLVIGDGMGISTLTAARIFAGQQKGMSGEDYSLSFEKLPYSALIKTYNTNQQTPDSAGTMSAIVTGTKTLAGVLSVDATVTRDDCNSGKGHELNSLLDLAEDAGKATGVLTTTRLTHATPAATYAHSVDRDWEDDRQMPQAARDAGCIDIASQLIAWRTNSTNSNSNNSDAGLEVAFGGGRAMFLPEQEKGDRADGRDLTREWQQQPDHHYVDSLQALNAADMKSGHWLGLFANSHLPYVDDRGDNTPGLLDMTRKAVERLSQNQNGYVLVIEAGRIDHAHHEGKGYRALKETEELDQTMNWLIDHLDFNNSLLLVTADHSHTLTLAGYPTLGNPITGVVKTNDEHGHPRPDPVKLSDGGYYTSMNYRNGPGAVSQPRPSVNPDNTSDPDYRQQALVELESETHGGEDVAVYGRGPWAHLLGGTMEQHWLFHLMKQAMTSPAQ</sequence>
<comment type="cofactor">
    <cofactor evidence="3">
        <name>Zn(2+)</name>
        <dbReference type="ChEBI" id="CHEBI:29105"/>
    </cofactor>
    <text evidence="3">Binds 2 Zn(2+) ions.</text>
</comment>
<evidence type="ECO:0000256" key="3">
    <source>
        <dbReference type="PIRSR" id="PIRSR601952-2"/>
    </source>
</evidence>
<keyword evidence="1" id="KW-0597">Phosphoprotein</keyword>
<dbReference type="InterPro" id="IPR017850">
    <property type="entry name" value="Alkaline_phosphatase_core_sf"/>
</dbReference>
<feature type="compositionally biased region" description="Basic and acidic residues" evidence="5">
    <location>
        <begin position="374"/>
        <end position="387"/>
    </location>
</feature>
<dbReference type="InterPro" id="IPR001952">
    <property type="entry name" value="Alkaline_phosphatase"/>
</dbReference>
<gene>
    <name evidence="6" type="ORF">OUO13_03595</name>
</gene>
<dbReference type="AlphaFoldDB" id="A0A9X3EKD6"/>
<dbReference type="GO" id="GO:0046872">
    <property type="term" value="F:metal ion binding"/>
    <property type="evidence" value="ECO:0007669"/>
    <property type="project" value="UniProtKB-KW"/>
</dbReference>
<dbReference type="RefSeq" id="WP_283172476.1">
    <property type="nucleotide sequence ID" value="NZ_JAPNOA010000016.1"/>
</dbReference>
<dbReference type="SUPFAM" id="SSF53649">
    <property type="entry name" value="Alkaline phosphatase-like"/>
    <property type="match status" value="1"/>
</dbReference>
<evidence type="ECO:0000256" key="1">
    <source>
        <dbReference type="ARBA" id="ARBA00022553"/>
    </source>
</evidence>
<evidence type="ECO:0000256" key="5">
    <source>
        <dbReference type="SAM" id="MobiDB-lite"/>
    </source>
</evidence>
<feature type="binding site" evidence="3">
    <location>
        <position position="149"/>
    </location>
    <ligand>
        <name>Mg(2+)</name>
        <dbReference type="ChEBI" id="CHEBI:18420"/>
    </ligand>
</feature>
<feature type="binding site" evidence="3">
    <location>
        <position position="151"/>
    </location>
    <ligand>
        <name>Mg(2+)</name>
        <dbReference type="ChEBI" id="CHEBI:18420"/>
    </ligand>
</feature>
<evidence type="ECO:0000313" key="6">
    <source>
        <dbReference type="EMBL" id="MCY0964258.1"/>
    </source>
</evidence>
<feature type="binding site" evidence="3">
    <location>
        <position position="38"/>
    </location>
    <ligand>
        <name>Zn(2+)</name>
        <dbReference type="ChEBI" id="CHEBI:29105"/>
        <label>2</label>
    </ligand>
</feature>
<keyword evidence="6" id="KW-0378">Hydrolase</keyword>
<feature type="binding site" evidence="3">
    <location>
        <position position="351"/>
    </location>
    <ligand>
        <name>Zn(2+)</name>
        <dbReference type="ChEBI" id="CHEBI:29105"/>
        <label>2</label>
    </ligand>
</feature>
<evidence type="ECO:0000313" key="7">
    <source>
        <dbReference type="Proteomes" id="UP001150830"/>
    </source>
</evidence>
<accession>A0A9X3EKD6</accession>
<keyword evidence="7" id="KW-1185">Reference proteome</keyword>
<evidence type="ECO:0000256" key="4">
    <source>
        <dbReference type="RuleBase" id="RU003946"/>
    </source>
</evidence>
<dbReference type="Gene3D" id="3.40.720.10">
    <property type="entry name" value="Alkaline Phosphatase, subunit A"/>
    <property type="match status" value="1"/>
</dbReference>
<feature type="region of interest" description="Disordered" evidence="5">
    <location>
        <begin position="373"/>
        <end position="422"/>
    </location>
</feature>
<feature type="active site" description="Phosphoserine intermediate" evidence="2">
    <location>
        <position position="88"/>
    </location>
</feature>
<dbReference type="PANTHER" id="PTHR11596:SF5">
    <property type="entry name" value="ALKALINE PHOSPHATASE"/>
    <property type="match status" value="1"/>
</dbReference>